<accession>A0ABP9S1G4</accession>
<keyword evidence="3" id="KW-1185">Reference proteome</keyword>
<gene>
    <name evidence="2" type="ORF">GCM10023346_04820</name>
</gene>
<evidence type="ECO:0000313" key="3">
    <source>
        <dbReference type="Proteomes" id="UP001500200"/>
    </source>
</evidence>
<protein>
    <submittedName>
        <fullName evidence="2">Uncharacterized protein</fullName>
    </submittedName>
</protein>
<keyword evidence="1" id="KW-1133">Transmembrane helix</keyword>
<keyword evidence="1" id="KW-0472">Membrane</keyword>
<evidence type="ECO:0000256" key="1">
    <source>
        <dbReference type="SAM" id="Phobius"/>
    </source>
</evidence>
<comment type="caution">
    <text evidence="2">The sequence shown here is derived from an EMBL/GenBank/DDBJ whole genome shotgun (WGS) entry which is preliminary data.</text>
</comment>
<dbReference type="EMBL" id="BAABKK010000003">
    <property type="protein sequence ID" value="GAA5189652.1"/>
    <property type="molecule type" value="Genomic_DNA"/>
</dbReference>
<evidence type="ECO:0000313" key="2">
    <source>
        <dbReference type="EMBL" id="GAA5189652.1"/>
    </source>
</evidence>
<proteinExistence type="predicted"/>
<name>A0ABP9S1G4_9MICC</name>
<dbReference type="Proteomes" id="UP001500200">
    <property type="component" value="Unassembled WGS sequence"/>
</dbReference>
<reference evidence="3" key="1">
    <citation type="journal article" date="2019" name="Int. J. Syst. Evol. Microbiol.">
        <title>The Global Catalogue of Microorganisms (GCM) 10K type strain sequencing project: providing services to taxonomists for standard genome sequencing and annotation.</title>
        <authorList>
            <consortium name="The Broad Institute Genomics Platform"/>
            <consortium name="The Broad Institute Genome Sequencing Center for Infectious Disease"/>
            <person name="Wu L."/>
            <person name="Ma J."/>
        </authorList>
    </citation>
    <scope>NUCLEOTIDE SEQUENCE [LARGE SCALE GENOMIC DNA]</scope>
    <source>
        <strain evidence="3">JCM 18514</strain>
    </source>
</reference>
<keyword evidence="1" id="KW-0812">Transmembrane</keyword>
<feature type="transmembrane region" description="Helical" evidence="1">
    <location>
        <begin position="32"/>
        <end position="55"/>
    </location>
</feature>
<organism evidence="2 3">
    <name type="scientific">Arthrobacter gyeryongensis</name>
    <dbReference type="NCBI Taxonomy" id="1650592"/>
    <lineage>
        <taxon>Bacteria</taxon>
        <taxon>Bacillati</taxon>
        <taxon>Actinomycetota</taxon>
        <taxon>Actinomycetes</taxon>
        <taxon>Micrococcales</taxon>
        <taxon>Micrococcaceae</taxon>
        <taxon>Arthrobacter</taxon>
    </lineage>
</organism>
<sequence length="92" mass="9945">MQTIRAVASCVRGIGLFVTVAAVTTTVQIRDTRLIIVVAVLTVVLVIFAALFILLHRKLTTLSCIGAAGVQCFIRVGIMTQTEPGARLPRFY</sequence>